<dbReference type="Proteomes" id="UP000288082">
    <property type="component" value="Unassembled WGS sequence"/>
</dbReference>
<organism evidence="2 3">
    <name type="scientific">Thermus scotoductus</name>
    <dbReference type="NCBI Taxonomy" id="37636"/>
    <lineage>
        <taxon>Bacteria</taxon>
        <taxon>Thermotogati</taxon>
        <taxon>Deinococcota</taxon>
        <taxon>Deinococci</taxon>
        <taxon>Thermales</taxon>
        <taxon>Thermaceae</taxon>
        <taxon>Thermus</taxon>
    </lineage>
</organism>
<dbReference type="EMBL" id="PELW01000395">
    <property type="protein sequence ID" value="RTH21462.1"/>
    <property type="molecule type" value="Genomic_DNA"/>
</dbReference>
<evidence type="ECO:0000313" key="3">
    <source>
        <dbReference type="Proteomes" id="UP000286712"/>
    </source>
</evidence>
<proteinExistence type="predicted"/>
<comment type="caution">
    <text evidence="2">The sequence shown here is derived from an EMBL/GenBank/DDBJ whole genome shotgun (WGS) entry which is preliminary data.</text>
</comment>
<dbReference type="EMBL" id="PELM01000455">
    <property type="protein sequence ID" value="RTG99773.1"/>
    <property type="molecule type" value="Genomic_DNA"/>
</dbReference>
<evidence type="ECO:0000313" key="2">
    <source>
        <dbReference type="EMBL" id="RTH21462.1"/>
    </source>
</evidence>
<reference evidence="3 4" key="1">
    <citation type="journal article" date="2019" name="Extremophiles">
        <title>Biogeography of thermophiles and predominance of Thermus scotoductus in domestic water heaters.</title>
        <authorList>
            <person name="Wilpiszeski R.L."/>
            <person name="Zhang Z."/>
            <person name="House C.H."/>
        </authorList>
    </citation>
    <scope>NUCLEOTIDE SEQUENCE [LARGE SCALE GENOMIC DNA]</scope>
    <source>
        <strain evidence="2 3">27_S27</strain>
        <strain evidence="1 4">38_S38</strain>
    </source>
</reference>
<evidence type="ECO:0000313" key="4">
    <source>
        <dbReference type="Proteomes" id="UP000288082"/>
    </source>
</evidence>
<sequence>MVFARKEYAEPLRFQGEWEGPADPEAVFESIGRNWLEVVLVPYRAVRWVIRARGKEEAYA</sequence>
<gene>
    <name evidence="2" type="ORF">CSW40_13040</name>
    <name evidence="1" type="ORF">CSW50_11930</name>
</gene>
<dbReference type="AlphaFoldDB" id="A0A430RQN9"/>
<evidence type="ECO:0000313" key="1">
    <source>
        <dbReference type="EMBL" id="RTG99773.1"/>
    </source>
</evidence>
<protein>
    <submittedName>
        <fullName evidence="2">Uncharacterized protein</fullName>
    </submittedName>
</protein>
<name>A0A430RQN9_THESC</name>
<dbReference type="Proteomes" id="UP000286712">
    <property type="component" value="Unassembled WGS sequence"/>
</dbReference>
<accession>A0A430RQN9</accession>